<dbReference type="Proteomes" id="UP000478052">
    <property type="component" value="Unassembled WGS sequence"/>
</dbReference>
<gene>
    <name evidence="1" type="ORF">FWK35_00034633</name>
</gene>
<proteinExistence type="predicted"/>
<accession>A0A6G0VWV3</accession>
<reference evidence="1 2" key="1">
    <citation type="submission" date="2019-08" db="EMBL/GenBank/DDBJ databases">
        <title>Whole genome of Aphis craccivora.</title>
        <authorList>
            <person name="Voronova N.V."/>
            <person name="Shulinski R.S."/>
            <person name="Bandarenka Y.V."/>
            <person name="Zhorov D.G."/>
            <person name="Warner D."/>
        </authorList>
    </citation>
    <scope>NUCLEOTIDE SEQUENCE [LARGE SCALE GENOMIC DNA]</scope>
    <source>
        <strain evidence="1">180601</strain>
        <tissue evidence="1">Whole Body</tissue>
    </source>
</reference>
<dbReference type="OrthoDB" id="2121326at2759"/>
<keyword evidence="2" id="KW-1185">Reference proteome</keyword>
<dbReference type="AlphaFoldDB" id="A0A6G0VWV3"/>
<evidence type="ECO:0000313" key="2">
    <source>
        <dbReference type="Proteomes" id="UP000478052"/>
    </source>
</evidence>
<sequence>MLLPRIEKIKEEHNSTIHLVKVDIDDIVEIAIEYRQYGVSIFCSTRTSFNERRQVHLIKVEIDDNTEIAMEYSTTRFHGKMIRLRDED</sequence>
<comment type="caution">
    <text evidence="1">The sequence shown here is derived from an EMBL/GenBank/DDBJ whole genome shotgun (WGS) entry which is preliminary data.</text>
</comment>
<evidence type="ECO:0000313" key="1">
    <source>
        <dbReference type="EMBL" id="KAF0711109.1"/>
    </source>
</evidence>
<protein>
    <submittedName>
        <fullName evidence="1">Thioredoxin</fullName>
    </submittedName>
</protein>
<name>A0A6G0VWV3_APHCR</name>
<dbReference type="EMBL" id="VUJU01011403">
    <property type="protein sequence ID" value="KAF0711109.1"/>
    <property type="molecule type" value="Genomic_DNA"/>
</dbReference>
<organism evidence="1 2">
    <name type="scientific">Aphis craccivora</name>
    <name type="common">Cowpea aphid</name>
    <dbReference type="NCBI Taxonomy" id="307492"/>
    <lineage>
        <taxon>Eukaryota</taxon>
        <taxon>Metazoa</taxon>
        <taxon>Ecdysozoa</taxon>
        <taxon>Arthropoda</taxon>
        <taxon>Hexapoda</taxon>
        <taxon>Insecta</taxon>
        <taxon>Pterygota</taxon>
        <taxon>Neoptera</taxon>
        <taxon>Paraneoptera</taxon>
        <taxon>Hemiptera</taxon>
        <taxon>Sternorrhyncha</taxon>
        <taxon>Aphidomorpha</taxon>
        <taxon>Aphidoidea</taxon>
        <taxon>Aphididae</taxon>
        <taxon>Aphidini</taxon>
        <taxon>Aphis</taxon>
        <taxon>Aphis</taxon>
    </lineage>
</organism>